<organism evidence="1 2">
    <name type="scientific">Algoriphagus boritolerans DSM 17298 = JCM 18970</name>
    <dbReference type="NCBI Taxonomy" id="1120964"/>
    <lineage>
        <taxon>Bacteria</taxon>
        <taxon>Pseudomonadati</taxon>
        <taxon>Bacteroidota</taxon>
        <taxon>Cytophagia</taxon>
        <taxon>Cytophagales</taxon>
        <taxon>Cyclobacteriaceae</taxon>
        <taxon>Algoriphagus</taxon>
    </lineage>
</organism>
<sequence length="47" mass="5681">MSLEEEIDVRSFKFNYKYKVKLSLGFNTDYRLVKLLQNSHINNNNKK</sequence>
<dbReference type="EMBL" id="FNVR01000001">
    <property type="protein sequence ID" value="SEF48059.1"/>
    <property type="molecule type" value="Genomic_DNA"/>
</dbReference>
<evidence type="ECO:0000313" key="1">
    <source>
        <dbReference type="EMBL" id="SEF48059.1"/>
    </source>
</evidence>
<reference evidence="2" key="1">
    <citation type="submission" date="2016-10" db="EMBL/GenBank/DDBJ databases">
        <authorList>
            <person name="Varghese N."/>
            <person name="Submissions S."/>
        </authorList>
    </citation>
    <scope>NUCLEOTIDE SEQUENCE [LARGE SCALE GENOMIC DNA]</scope>
    <source>
        <strain evidence="2">DSM 17298</strain>
    </source>
</reference>
<dbReference type="Proteomes" id="UP000236736">
    <property type="component" value="Unassembled WGS sequence"/>
</dbReference>
<dbReference type="AlphaFoldDB" id="A0A1H5SBV9"/>
<gene>
    <name evidence="1" type="ORF">SAMN03080598_00378</name>
</gene>
<protein>
    <submittedName>
        <fullName evidence="1">Uncharacterized protein</fullName>
    </submittedName>
</protein>
<proteinExistence type="predicted"/>
<name>A0A1H5SBV9_9BACT</name>
<keyword evidence="2" id="KW-1185">Reference proteome</keyword>
<evidence type="ECO:0000313" key="2">
    <source>
        <dbReference type="Proteomes" id="UP000236736"/>
    </source>
</evidence>
<accession>A0A1H5SBV9</accession>